<comment type="caution">
    <text evidence="1">The sequence shown here is derived from an EMBL/GenBank/DDBJ whole genome shotgun (WGS) entry which is preliminary data.</text>
</comment>
<dbReference type="Gene3D" id="3.30.420.10">
    <property type="entry name" value="Ribonuclease H-like superfamily/Ribonuclease H"/>
    <property type="match status" value="1"/>
</dbReference>
<evidence type="ECO:0000313" key="2">
    <source>
        <dbReference type="Proteomes" id="UP001404104"/>
    </source>
</evidence>
<keyword evidence="2" id="KW-1185">Reference proteome</keyword>
<dbReference type="Proteomes" id="UP001404104">
    <property type="component" value="Unassembled WGS sequence"/>
</dbReference>
<dbReference type="EMBL" id="JBDIMF010000003">
    <property type="protein sequence ID" value="MEN2786613.1"/>
    <property type="molecule type" value="Genomic_DNA"/>
</dbReference>
<reference evidence="1 2" key="1">
    <citation type="submission" date="2024-05" db="EMBL/GenBank/DDBJ databases">
        <authorList>
            <person name="Liu Q."/>
            <person name="Xin Y.-H."/>
        </authorList>
    </citation>
    <scope>NUCLEOTIDE SEQUENCE [LARGE SCALE GENOMIC DNA]</scope>
    <source>
        <strain evidence="1 2">CGMCC 1.15349</strain>
    </source>
</reference>
<accession>A0ABU9XRZ6</accession>
<dbReference type="SUPFAM" id="SSF53098">
    <property type="entry name" value="Ribonuclease H-like"/>
    <property type="match status" value="1"/>
</dbReference>
<dbReference type="InterPro" id="IPR036397">
    <property type="entry name" value="RNaseH_sf"/>
</dbReference>
<protein>
    <submittedName>
        <fullName evidence="1">Ribonuclease HI</fullName>
    </submittedName>
</protein>
<proteinExistence type="predicted"/>
<dbReference type="RefSeq" id="WP_345864628.1">
    <property type="nucleotide sequence ID" value="NZ_JBDIMF010000003.1"/>
</dbReference>
<gene>
    <name evidence="1" type="ORF">ABC969_09310</name>
</gene>
<name>A0ABU9XRZ6_9SPHN</name>
<dbReference type="InterPro" id="IPR012337">
    <property type="entry name" value="RNaseH-like_sf"/>
</dbReference>
<evidence type="ECO:0000313" key="1">
    <source>
        <dbReference type="EMBL" id="MEN2786613.1"/>
    </source>
</evidence>
<organism evidence="1 2">
    <name type="scientific">Sphingomonas qilianensis</name>
    <dbReference type="NCBI Taxonomy" id="1736690"/>
    <lineage>
        <taxon>Bacteria</taxon>
        <taxon>Pseudomonadati</taxon>
        <taxon>Pseudomonadota</taxon>
        <taxon>Alphaproteobacteria</taxon>
        <taxon>Sphingomonadales</taxon>
        <taxon>Sphingomonadaceae</taxon>
        <taxon>Sphingomonas</taxon>
    </lineage>
</organism>
<sequence length="117" mass="12503">MFFDGGCRPNPGTMEVAVVARGKSYLRDDLGYGSSFDAEWLALIEAATVAADMGEPCVLLGDAATVVNQAIGKGACRGAALDYLERFRALLPAGSHVRYIKRTQNLAGIALEGLRRR</sequence>